<feature type="transmembrane region" description="Helical" evidence="1">
    <location>
        <begin position="64"/>
        <end position="85"/>
    </location>
</feature>
<evidence type="ECO:0000256" key="1">
    <source>
        <dbReference type="SAM" id="Phobius"/>
    </source>
</evidence>
<dbReference type="Pfam" id="PF20967">
    <property type="entry name" value="MASE7"/>
    <property type="match status" value="1"/>
</dbReference>
<evidence type="ECO:0000259" key="2">
    <source>
        <dbReference type="Pfam" id="PF20967"/>
    </source>
</evidence>
<sequence>MCAMTARFFSKPRVFLLSDNAERPGNARMAARDAPFFTWLGPFARFAEFGTADYPRNVRRRLTIVNVMAWMIAASSAVYAVMFAAFGVEAYWPLIAVNLVLIVFALLAPLAHRINDVAAALLICGAE</sequence>
<protein>
    <recommendedName>
        <fullName evidence="2">Adenylate cyclase MASE7 domain-containing protein</fullName>
    </recommendedName>
</protein>
<keyword evidence="1" id="KW-0472">Membrane</keyword>
<feature type="domain" description="Adenylate cyclase MASE7" evidence="2">
    <location>
        <begin position="53"/>
        <end position="126"/>
    </location>
</feature>
<keyword evidence="1" id="KW-0812">Transmembrane</keyword>
<gene>
    <name evidence="3" type="ORF">S01H1_50111</name>
</gene>
<reference evidence="3" key="1">
    <citation type="journal article" date="2014" name="Front. Microbiol.">
        <title>High frequency of phylogenetically diverse reductive dehalogenase-homologous genes in deep subseafloor sedimentary metagenomes.</title>
        <authorList>
            <person name="Kawai M."/>
            <person name="Futagami T."/>
            <person name="Toyoda A."/>
            <person name="Takaki Y."/>
            <person name="Nishi S."/>
            <person name="Hori S."/>
            <person name="Arai W."/>
            <person name="Tsubouchi T."/>
            <person name="Morono Y."/>
            <person name="Uchiyama I."/>
            <person name="Ito T."/>
            <person name="Fujiyama A."/>
            <person name="Inagaki F."/>
            <person name="Takami H."/>
        </authorList>
    </citation>
    <scope>NUCLEOTIDE SEQUENCE</scope>
    <source>
        <strain evidence="3">Expedition CK06-06</strain>
    </source>
</reference>
<proteinExistence type="predicted"/>
<dbReference type="InterPro" id="IPR048432">
    <property type="entry name" value="MASE7"/>
</dbReference>
<feature type="non-terminal residue" evidence="3">
    <location>
        <position position="127"/>
    </location>
</feature>
<dbReference type="EMBL" id="BARS01032273">
    <property type="protein sequence ID" value="GAG27058.1"/>
    <property type="molecule type" value="Genomic_DNA"/>
</dbReference>
<feature type="transmembrane region" description="Helical" evidence="1">
    <location>
        <begin position="91"/>
        <end position="111"/>
    </location>
</feature>
<organism evidence="3">
    <name type="scientific">marine sediment metagenome</name>
    <dbReference type="NCBI Taxonomy" id="412755"/>
    <lineage>
        <taxon>unclassified sequences</taxon>
        <taxon>metagenomes</taxon>
        <taxon>ecological metagenomes</taxon>
    </lineage>
</organism>
<comment type="caution">
    <text evidence="3">The sequence shown here is derived from an EMBL/GenBank/DDBJ whole genome shotgun (WGS) entry which is preliminary data.</text>
</comment>
<evidence type="ECO:0000313" key="3">
    <source>
        <dbReference type="EMBL" id="GAG27058.1"/>
    </source>
</evidence>
<keyword evidence="1" id="KW-1133">Transmembrane helix</keyword>
<accession>X0WRA9</accession>
<dbReference type="AlphaFoldDB" id="X0WRA9"/>
<name>X0WRA9_9ZZZZ</name>